<comment type="caution">
    <text evidence="7">The sequence shown here is derived from an EMBL/GenBank/DDBJ whole genome shotgun (WGS) entry which is preliminary data.</text>
</comment>
<dbReference type="PANTHER" id="PTHR21716">
    <property type="entry name" value="TRANSMEMBRANE PROTEIN"/>
    <property type="match status" value="1"/>
</dbReference>
<dbReference type="EMBL" id="JABBGH010000001">
    <property type="protein sequence ID" value="NML65390.1"/>
    <property type="molecule type" value="Genomic_DNA"/>
</dbReference>
<evidence type="ECO:0000256" key="3">
    <source>
        <dbReference type="ARBA" id="ARBA00022692"/>
    </source>
</evidence>
<dbReference type="Proteomes" id="UP000559626">
    <property type="component" value="Unassembled WGS sequence"/>
</dbReference>
<keyword evidence="4 6" id="KW-1133">Transmembrane helix</keyword>
<reference evidence="7 8" key="1">
    <citation type="submission" date="2020-04" db="EMBL/GenBank/DDBJ databases">
        <title>Hymenobacter polaris sp. nov., isolated from Arctic soil.</title>
        <authorList>
            <person name="Dahal R.H."/>
        </authorList>
    </citation>
    <scope>NUCLEOTIDE SEQUENCE [LARGE SCALE GENOMIC DNA]</scope>
    <source>
        <strain evidence="7 8">RP-2-7</strain>
    </source>
</reference>
<feature type="transmembrane region" description="Helical" evidence="6">
    <location>
        <begin position="323"/>
        <end position="344"/>
    </location>
</feature>
<evidence type="ECO:0000256" key="6">
    <source>
        <dbReference type="SAM" id="Phobius"/>
    </source>
</evidence>
<sequence length="361" mass="38437">MEQSTTPTGSLTRPVYIQRVGIAVGITLVVLLLTGLLGTAFGVFLRVMAALLIALPLRAGGDWLHRRLGVPAWLGLLLVALLVLGLLAGAGWLFSSRLDAQVGQLEQQLPSAYHSLLQRVGSTRWGKWLAQENFDFSNVMGGGSAWLGRATGLFSSTIGVLADLYVIVFLALFIAIQPKLYRAGIVMLVPQTGRPRANQVLDQISTTLVKWFVGQLFSMTMVGLLSALGLWLLGLPAVAALALFAGLITFIPNLGPLLSMLPAVLVAFFNGGPQMALYVVGLYLLVQAIESNLLTPLAQRSLIAMPPALIFIAQLVIGSYAGILGLILATPIMAMLIVLVKMLYVQDVLKDKSVQVGAGGN</sequence>
<comment type="subcellular location">
    <subcellularLocation>
        <location evidence="1">Membrane</location>
        <topology evidence="1">Multi-pass membrane protein</topology>
    </subcellularLocation>
</comment>
<gene>
    <name evidence="7" type="ORF">HHL22_09260</name>
</gene>
<feature type="transmembrane region" description="Helical" evidence="6">
    <location>
        <begin position="72"/>
        <end position="94"/>
    </location>
</feature>
<feature type="transmembrane region" description="Helical" evidence="6">
    <location>
        <begin position="228"/>
        <end position="251"/>
    </location>
</feature>
<evidence type="ECO:0000256" key="5">
    <source>
        <dbReference type="ARBA" id="ARBA00023136"/>
    </source>
</evidence>
<dbReference type="GO" id="GO:0016020">
    <property type="term" value="C:membrane"/>
    <property type="evidence" value="ECO:0007669"/>
    <property type="project" value="UniProtKB-SubCell"/>
</dbReference>
<evidence type="ECO:0000256" key="1">
    <source>
        <dbReference type="ARBA" id="ARBA00004141"/>
    </source>
</evidence>
<keyword evidence="5 6" id="KW-0472">Membrane</keyword>
<comment type="similarity">
    <text evidence="2">Belongs to the autoinducer-2 exporter (AI-2E) (TC 2.A.86) family.</text>
</comment>
<feature type="transmembrane region" description="Helical" evidence="6">
    <location>
        <begin position="20"/>
        <end position="37"/>
    </location>
</feature>
<feature type="transmembrane region" description="Helical" evidence="6">
    <location>
        <begin position="153"/>
        <end position="176"/>
    </location>
</feature>
<evidence type="ECO:0000256" key="4">
    <source>
        <dbReference type="ARBA" id="ARBA00022989"/>
    </source>
</evidence>
<feature type="transmembrane region" description="Helical" evidence="6">
    <location>
        <begin position="297"/>
        <end position="317"/>
    </location>
</feature>
<evidence type="ECO:0000313" key="8">
    <source>
        <dbReference type="Proteomes" id="UP000559626"/>
    </source>
</evidence>
<dbReference type="Pfam" id="PF01594">
    <property type="entry name" value="AI-2E_transport"/>
    <property type="match status" value="1"/>
</dbReference>
<dbReference type="GO" id="GO:0055085">
    <property type="term" value="P:transmembrane transport"/>
    <property type="evidence" value="ECO:0007669"/>
    <property type="project" value="TreeGrafter"/>
</dbReference>
<dbReference type="RefSeq" id="WP_169530654.1">
    <property type="nucleotide sequence ID" value="NZ_JABBGH010000001.1"/>
</dbReference>
<organism evidence="7 8">
    <name type="scientific">Hymenobacter polaris</name>
    <dbReference type="NCBI Taxonomy" id="2682546"/>
    <lineage>
        <taxon>Bacteria</taxon>
        <taxon>Pseudomonadati</taxon>
        <taxon>Bacteroidota</taxon>
        <taxon>Cytophagia</taxon>
        <taxon>Cytophagales</taxon>
        <taxon>Hymenobacteraceae</taxon>
        <taxon>Hymenobacter</taxon>
    </lineage>
</organism>
<proteinExistence type="inferred from homology"/>
<evidence type="ECO:0000313" key="7">
    <source>
        <dbReference type="EMBL" id="NML65390.1"/>
    </source>
</evidence>
<evidence type="ECO:0000256" key="2">
    <source>
        <dbReference type="ARBA" id="ARBA00009773"/>
    </source>
</evidence>
<dbReference type="InterPro" id="IPR002549">
    <property type="entry name" value="AI-2E-like"/>
</dbReference>
<dbReference type="AlphaFoldDB" id="A0A7Y0AE20"/>
<dbReference type="PANTHER" id="PTHR21716:SF62">
    <property type="entry name" value="TRANSPORT PROTEIN YDBI-RELATED"/>
    <property type="match status" value="1"/>
</dbReference>
<name>A0A7Y0AE20_9BACT</name>
<keyword evidence="8" id="KW-1185">Reference proteome</keyword>
<keyword evidence="3 6" id="KW-0812">Transmembrane</keyword>
<accession>A0A7Y0AE20</accession>
<protein>
    <submittedName>
        <fullName evidence="7">AI-2E family transporter</fullName>
    </submittedName>
</protein>